<keyword evidence="2" id="KW-1185">Reference proteome</keyword>
<reference evidence="1 2" key="1">
    <citation type="journal article" date="2019" name="Commun. Biol.">
        <title>The bagworm genome reveals a unique fibroin gene that provides high tensile strength.</title>
        <authorList>
            <person name="Kono N."/>
            <person name="Nakamura H."/>
            <person name="Ohtoshi R."/>
            <person name="Tomita M."/>
            <person name="Numata K."/>
            <person name="Arakawa K."/>
        </authorList>
    </citation>
    <scope>NUCLEOTIDE SEQUENCE [LARGE SCALE GENOMIC DNA]</scope>
</reference>
<comment type="caution">
    <text evidence="1">The sequence shown here is derived from an EMBL/GenBank/DDBJ whole genome shotgun (WGS) entry which is preliminary data.</text>
</comment>
<sequence>MLFASASFSTSDVRRPADLREYSVAFLKVVGSAADTMSGVEVIVSAHQWPSVIAVWCLENYCRVNKVQYRPRTTRVGRHSTVAGYR</sequence>
<gene>
    <name evidence="1" type="ORF">EVAR_25009_1</name>
</gene>
<evidence type="ECO:0000313" key="1">
    <source>
        <dbReference type="EMBL" id="GBP34408.1"/>
    </source>
</evidence>
<name>A0A4C1V6D8_EUMVA</name>
<dbReference type="EMBL" id="BGZK01000288">
    <property type="protein sequence ID" value="GBP34408.1"/>
    <property type="molecule type" value="Genomic_DNA"/>
</dbReference>
<accession>A0A4C1V6D8</accession>
<proteinExistence type="predicted"/>
<dbReference type="AlphaFoldDB" id="A0A4C1V6D8"/>
<protein>
    <submittedName>
        <fullName evidence="1">Uncharacterized protein</fullName>
    </submittedName>
</protein>
<organism evidence="1 2">
    <name type="scientific">Eumeta variegata</name>
    <name type="common">Bagworm moth</name>
    <name type="synonym">Eumeta japonica</name>
    <dbReference type="NCBI Taxonomy" id="151549"/>
    <lineage>
        <taxon>Eukaryota</taxon>
        <taxon>Metazoa</taxon>
        <taxon>Ecdysozoa</taxon>
        <taxon>Arthropoda</taxon>
        <taxon>Hexapoda</taxon>
        <taxon>Insecta</taxon>
        <taxon>Pterygota</taxon>
        <taxon>Neoptera</taxon>
        <taxon>Endopterygota</taxon>
        <taxon>Lepidoptera</taxon>
        <taxon>Glossata</taxon>
        <taxon>Ditrysia</taxon>
        <taxon>Tineoidea</taxon>
        <taxon>Psychidae</taxon>
        <taxon>Oiketicinae</taxon>
        <taxon>Eumeta</taxon>
    </lineage>
</organism>
<evidence type="ECO:0000313" key="2">
    <source>
        <dbReference type="Proteomes" id="UP000299102"/>
    </source>
</evidence>
<dbReference type="Proteomes" id="UP000299102">
    <property type="component" value="Unassembled WGS sequence"/>
</dbReference>